<dbReference type="RefSeq" id="WP_013490590.1">
    <property type="nucleotide sequence ID" value="NC_014829.1"/>
</dbReference>
<evidence type="ECO:0000313" key="4">
    <source>
        <dbReference type="Proteomes" id="UP000001401"/>
    </source>
</evidence>
<keyword evidence="4" id="KW-1185">Reference proteome</keyword>
<dbReference type="OrthoDB" id="2969615at2"/>
<sequence>MREEEIKGLKREMNKEIERVKRAHKSFKKRVSIVANIFIPGLGLIVYGGSVIAALITMVLFYSYICFYLSVIFVPIDAALAVIYFVPAVVIWIVSLIMVVGMDDL</sequence>
<protein>
    <submittedName>
        <fullName evidence="3">Uncharacterized protein</fullName>
    </submittedName>
</protein>
<evidence type="ECO:0000313" key="3">
    <source>
        <dbReference type="EMBL" id="ADU32264.1"/>
    </source>
</evidence>
<dbReference type="KEGG" id="bco:Bcell_4033"/>
<dbReference type="EMBL" id="CP002394">
    <property type="protein sequence ID" value="ADU32264.1"/>
    <property type="molecule type" value="Genomic_DNA"/>
</dbReference>
<feature type="transmembrane region" description="Helical" evidence="2">
    <location>
        <begin position="81"/>
        <end position="102"/>
    </location>
</feature>
<organism evidence="3 4">
    <name type="scientific">Evansella cellulosilytica (strain ATCC 21833 / DSM 2522 / FERM P-1141 / JCM 9156 / N-4)</name>
    <name type="common">Bacillus cellulosilyticus</name>
    <dbReference type="NCBI Taxonomy" id="649639"/>
    <lineage>
        <taxon>Bacteria</taxon>
        <taxon>Bacillati</taxon>
        <taxon>Bacillota</taxon>
        <taxon>Bacilli</taxon>
        <taxon>Bacillales</taxon>
        <taxon>Bacillaceae</taxon>
        <taxon>Evansella</taxon>
    </lineage>
</organism>
<dbReference type="AlphaFoldDB" id="E6TWK1"/>
<dbReference type="Proteomes" id="UP000001401">
    <property type="component" value="Chromosome"/>
</dbReference>
<keyword evidence="2" id="KW-0472">Membrane</keyword>
<name>E6TWK1_EVAC2</name>
<keyword evidence="1" id="KW-0175">Coiled coil</keyword>
<dbReference type="STRING" id="649639.Bcell_4033"/>
<accession>E6TWK1</accession>
<gene>
    <name evidence="3" type="ordered locus">Bcell_4033</name>
</gene>
<proteinExistence type="predicted"/>
<dbReference type="HOGENOM" id="CLU_2231061_0_0_9"/>
<keyword evidence="2" id="KW-0812">Transmembrane</keyword>
<keyword evidence="2" id="KW-1133">Transmembrane helix</keyword>
<evidence type="ECO:0000256" key="1">
    <source>
        <dbReference type="SAM" id="Coils"/>
    </source>
</evidence>
<reference evidence="3 4" key="1">
    <citation type="submission" date="2010-12" db="EMBL/GenBank/DDBJ databases">
        <title>Complete sequence of Bacillus cellulosilyticus DSM 2522.</title>
        <authorList>
            <consortium name="US DOE Joint Genome Institute"/>
            <person name="Lucas S."/>
            <person name="Copeland A."/>
            <person name="Lapidus A."/>
            <person name="Cheng J.-F."/>
            <person name="Bruce D."/>
            <person name="Goodwin L."/>
            <person name="Pitluck S."/>
            <person name="Chertkov O."/>
            <person name="Detter J.C."/>
            <person name="Han C."/>
            <person name="Tapia R."/>
            <person name="Land M."/>
            <person name="Hauser L."/>
            <person name="Jeffries C."/>
            <person name="Kyrpides N."/>
            <person name="Ivanova N."/>
            <person name="Mikhailova N."/>
            <person name="Brumm P."/>
            <person name="Mead D."/>
            <person name="Woyke T."/>
        </authorList>
    </citation>
    <scope>NUCLEOTIDE SEQUENCE [LARGE SCALE GENOMIC DNA]</scope>
    <source>
        <strain evidence="4">ATCC 21833 / DSM 2522 / FERM P-1141 / JCM 9156 / N-4</strain>
    </source>
</reference>
<evidence type="ECO:0000256" key="2">
    <source>
        <dbReference type="SAM" id="Phobius"/>
    </source>
</evidence>
<feature type="coiled-coil region" evidence="1">
    <location>
        <begin position="3"/>
        <end position="30"/>
    </location>
</feature>
<feature type="transmembrane region" description="Helical" evidence="2">
    <location>
        <begin position="31"/>
        <end position="48"/>
    </location>
</feature>
<feature type="transmembrane region" description="Helical" evidence="2">
    <location>
        <begin position="54"/>
        <end position="74"/>
    </location>
</feature>